<comment type="caution">
    <text evidence="4">The sequence shown here is derived from an EMBL/GenBank/DDBJ whole genome shotgun (WGS) entry which is preliminary data.</text>
</comment>
<dbReference type="PANTHER" id="PTHR30349:SF64">
    <property type="entry name" value="PROPHAGE INTEGRASE INTD-RELATED"/>
    <property type="match status" value="1"/>
</dbReference>
<evidence type="ECO:0000259" key="3">
    <source>
        <dbReference type="PROSITE" id="PS51898"/>
    </source>
</evidence>
<dbReference type="InterPro" id="IPR013762">
    <property type="entry name" value="Integrase-like_cat_sf"/>
</dbReference>
<keyword evidence="1" id="KW-0229">DNA integration</keyword>
<dbReference type="SUPFAM" id="SSF56349">
    <property type="entry name" value="DNA breaking-rejoining enzymes"/>
    <property type="match status" value="1"/>
</dbReference>
<dbReference type="PANTHER" id="PTHR30349">
    <property type="entry name" value="PHAGE INTEGRASE-RELATED"/>
    <property type="match status" value="1"/>
</dbReference>
<evidence type="ECO:0000313" key="4">
    <source>
        <dbReference type="EMBL" id="RZG65589.1"/>
    </source>
</evidence>
<dbReference type="EMBL" id="SGSU01000015">
    <property type="protein sequence ID" value="RZG65589.1"/>
    <property type="molecule type" value="Genomic_DNA"/>
</dbReference>
<evidence type="ECO:0000256" key="2">
    <source>
        <dbReference type="ARBA" id="ARBA00023172"/>
    </source>
</evidence>
<dbReference type="InterPro" id="IPR011010">
    <property type="entry name" value="DNA_brk_join_enz"/>
</dbReference>
<dbReference type="Gene3D" id="1.10.443.10">
    <property type="entry name" value="Intergrase catalytic core"/>
    <property type="match status" value="1"/>
</dbReference>
<name>A0A4Q7AQU9_9GAMM</name>
<protein>
    <submittedName>
        <fullName evidence="4">Integrase</fullName>
    </submittedName>
</protein>
<evidence type="ECO:0000256" key="1">
    <source>
        <dbReference type="ARBA" id="ARBA00022908"/>
    </source>
</evidence>
<evidence type="ECO:0000313" key="5">
    <source>
        <dbReference type="Proteomes" id="UP000293483"/>
    </source>
</evidence>
<keyword evidence="2" id="KW-0233">DNA recombination</keyword>
<dbReference type="RefSeq" id="WP_130147188.1">
    <property type="nucleotide sequence ID" value="NZ_SGSU01000015.1"/>
</dbReference>
<feature type="domain" description="Tyr recombinase" evidence="3">
    <location>
        <begin position="183"/>
        <end position="371"/>
    </location>
</feature>
<organism evidence="4 5">
    <name type="scientific">Acinetobacter bouvetii</name>
    <dbReference type="NCBI Taxonomy" id="202951"/>
    <lineage>
        <taxon>Bacteria</taxon>
        <taxon>Pseudomonadati</taxon>
        <taxon>Pseudomonadota</taxon>
        <taxon>Gammaproteobacteria</taxon>
        <taxon>Moraxellales</taxon>
        <taxon>Moraxellaceae</taxon>
        <taxon>Acinetobacter</taxon>
    </lineage>
</organism>
<dbReference type="AlphaFoldDB" id="A0A4Q7AQU9"/>
<dbReference type="GO" id="GO:0015074">
    <property type="term" value="P:DNA integration"/>
    <property type="evidence" value="ECO:0007669"/>
    <property type="project" value="UniProtKB-KW"/>
</dbReference>
<gene>
    <name evidence="4" type="ORF">EXE25_13650</name>
</gene>
<dbReference type="Pfam" id="PF00589">
    <property type="entry name" value="Phage_integrase"/>
    <property type="match status" value="1"/>
</dbReference>
<dbReference type="GO" id="GO:0006310">
    <property type="term" value="P:DNA recombination"/>
    <property type="evidence" value="ECO:0007669"/>
    <property type="project" value="UniProtKB-KW"/>
</dbReference>
<reference evidence="4 5" key="1">
    <citation type="submission" date="2019-02" db="EMBL/GenBank/DDBJ databases">
        <title>The Batch Genome Submission of Acinetobacter spp. strains.</title>
        <authorList>
            <person name="Qin J."/>
            <person name="Hu Y."/>
            <person name="Ye H."/>
            <person name="Wei L."/>
            <person name="Feng Y."/>
            <person name="Zong Z."/>
        </authorList>
    </citation>
    <scope>NUCLEOTIDE SEQUENCE [LARGE SCALE GENOMIC DNA]</scope>
    <source>
        <strain evidence="4 5">WCHABo060081</strain>
    </source>
</reference>
<accession>A0A4Q7AQU9</accession>
<proteinExistence type="predicted"/>
<dbReference type="InterPro" id="IPR050090">
    <property type="entry name" value="Tyrosine_recombinase_XerCD"/>
</dbReference>
<dbReference type="PROSITE" id="PS51898">
    <property type="entry name" value="TYR_RECOMBINASE"/>
    <property type="match status" value="1"/>
</dbReference>
<dbReference type="InterPro" id="IPR002104">
    <property type="entry name" value="Integrase_catalytic"/>
</dbReference>
<dbReference type="Proteomes" id="UP000293483">
    <property type="component" value="Unassembled WGS sequence"/>
</dbReference>
<dbReference type="GO" id="GO:0003677">
    <property type="term" value="F:DNA binding"/>
    <property type="evidence" value="ECO:0007669"/>
    <property type="project" value="InterPro"/>
</dbReference>
<sequence length="379" mass="43516">MGTITQRKSVSGVIRYRAEIRIKRSGLPEYKESKTFGTMRTASNWLNKREQEIADNPDILLGINNKSMTIAAAIAKYKEEVGDEFGRTKNRSLDLIAKLPIARVHLEQINATHVSEHVALRKKGYSKLGLDPVLPSTILNELQNIKSILTHASVMWRINVNLNEFNNACLQLRKTRQIKKSDKRDRLLSNTELKNLLLHYLDKWNRGRTAYPMHLIVLFAIFSCRRQAEITRIRLSDYDKEHQSWMVRDLKNPNGSKGNHKHFNVLSDCQKVIELLMRDDTRARMLRMGGDSDLLVPLSAVAIASEFNQSCHILGMSDFRFHDLRHEGATRLAESGLTIPQIQQVTLHDTWSSLERYVSVKKRANILQLNDLLQIIGEM</sequence>